<dbReference type="InterPro" id="IPR025245">
    <property type="entry name" value="DUF4197"/>
</dbReference>
<keyword evidence="3" id="KW-1185">Reference proteome</keyword>
<evidence type="ECO:0008006" key="4">
    <source>
        <dbReference type="Google" id="ProtNLM"/>
    </source>
</evidence>
<organism evidence="2 3">
    <name type="scientific">Cnuella takakiae</name>
    <dbReference type="NCBI Taxonomy" id="1302690"/>
    <lineage>
        <taxon>Bacteria</taxon>
        <taxon>Pseudomonadati</taxon>
        <taxon>Bacteroidota</taxon>
        <taxon>Chitinophagia</taxon>
        <taxon>Chitinophagales</taxon>
        <taxon>Chitinophagaceae</taxon>
        <taxon>Cnuella</taxon>
    </lineage>
</organism>
<dbReference type="Pfam" id="PF13852">
    <property type="entry name" value="DUF4197"/>
    <property type="match status" value="1"/>
</dbReference>
<keyword evidence="1" id="KW-0732">Signal</keyword>
<dbReference type="OrthoDB" id="5292580at2"/>
<proteinExistence type="predicted"/>
<gene>
    <name evidence="2" type="ORF">SAMN05444008_11787</name>
</gene>
<reference evidence="2 3" key="1">
    <citation type="submission" date="2016-11" db="EMBL/GenBank/DDBJ databases">
        <authorList>
            <person name="Jaros S."/>
            <person name="Januszkiewicz K."/>
            <person name="Wedrychowicz H."/>
        </authorList>
    </citation>
    <scope>NUCLEOTIDE SEQUENCE [LARGE SCALE GENOMIC DNA]</scope>
    <source>
        <strain evidence="2 3">DSM 26897</strain>
    </source>
</reference>
<evidence type="ECO:0000256" key="1">
    <source>
        <dbReference type="SAM" id="SignalP"/>
    </source>
</evidence>
<name>A0A1M5GWE8_9BACT</name>
<accession>A0A1M5GWE8</accession>
<dbReference type="EMBL" id="FQUO01000017">
    <property type="protein sequence ID" value="SHG08049.1"/>
    <property type="molecule type" value="Genomic_DNA"/>
</dbReference>
<dbReference type="PROSITE" id="PS51257">
    <property type="entry name" value="PROKAR_LIPOPROTEIN"/>
    <property type="match status" value="1"/>
</dbReference>
<dbReference type="Proteomes" id="UP000184368">
    <property type="component" value="Unassembled WGS sequence"/>
</dbReference>
<sequence length="230" mass="25288">MIRSFSFLLLLLCALSSCGLLQQSQVKIPLTETEAAQGIREALDQGVGRGIAQLHREDGFFRNNTYKILLPAEAQKVEAVLRQMGMDALVDRTILQINRAAEDAVGAARPIFAEAISGMTLTDALTIVQGQQDAATQYFRQKTTNQLKAAFTPIIRLSLDKFSATKYYEDLINTYNNFPTTLQKVNPDLAGHVADKAVVALFDQIATEEARIRSSGAARATPILKRVFGR</sequence>
<dbReference type="RefSeq" id="WP_073046680.1">
    <property type="nucleotide sequence ID" value="NZ_FQUO01000017.1"/>
</dbReference>
<evidence type="ECO:0000313" key="3">
    <source>
        <dbReference type="Proteomes" id="UP000184368"/>
    </source>
</evidence>
<feature type="chain" id="PRO_5012770505" description="DUF4197 domain-containing protein" evidence="1">
    <location>
        <begin position="23"/>
        <end position="230"/>
    </location>
</feature>
<evidence type="ECO:0000313" key="2">
    <source>
        <dbReference type="EMBL" id="SHG08049.1"/>
    </source>
</evidence>
<feature type="signal peptide" evidence="1">
    <location>
        <begin position="1"/>
        <end position="22"/>
    </location>
</feature>
<dbReference type="AlphaFoldDB" id="A0A1M5GWE8"/>
<dbReference type="STRING" id="1302690.BUE76_02350"/>
<protein>
    <recommendedName>
        <fullName evidence="4">DUF4197 domain-containing protein</fullName>
    </recommendedName>
</protein>